<gene>
    <name evidence="3" type="ORF">SADO_15659</name>
</gene>
<evidence type="ECO:0000313" key="3">
    <source>
        <dbReference type="EMBL" id="MES1930698.1"/>
    </source>
</evidence>
<organism evidence="3 4">
    <name type="scientific">Salinisphaera dokdonensis CL-ES53</name>
    <dbReference type="NCBI Taxonomy" id="1304272"/>
    <lineage>
        <taxon>Bacteria</taxon>
        <taxon>Pseudomonadati</taxon>
        <taxon>Pseudomonadota</taxon>
        <taxon>Gammaproteobacteria</taxon>
        <taxon>Salinisphaerales</taxon>
        <taxon>Salinisphaeraceae</taxon>
        <taxon>Salinisphaera</taxon>
    </lineage>
</organism>
<keyword evidence="4" id="KW-1185">Reference proteome</keyword>
<feature type="domain" description="ORC1/DEAH AAA+ ATPase" evidence="2">
    <location>
        <begin position="42"/>
        <end position="169"/>
    </location>
</feature>
<dbReference type="InterPro" id="IPR027417">
    <property type="entry name" value="P-loop_NTPase"/>
</dbReference>
<dbReference type="InterPro" id="IPR049945">
    <property type="entry name" value="AAA_22"/>
</dbReference>
<dbReference type="Proteomes" id="UP001460888">
    <property type="component" value="Unassembled WGS sequence"/>
</dbReference>
<evidence type="ECO:0000256" key="1">
    <source>
        <dbReference type="SAM" id="MobiDB-lite"/>
    </source>
</evidence>
<feature type="region of interest" description="Disordered" evidence="1">
    <location>
        <begin position="352"/>
        <end position="402"/>
    </location>
</feature>
<proteinExistence type="predicted"/>
<comment type="caution">
    <text evidence="3">The sequence shown here is derived from an EMBL/GenBank/DDBJ whole genome shotgun (WGS) entry which is preliminary data.</text>
</comment>
<dbReference type="InterPro" id="IPR052026">
    <property type="entry name" value="ExeA_AAA_ATPase_DNA-bind"/>
</dbReference>
<reference evidence="3 4" key="1">
    <citation type="submission" date="2013-03" db="EMBL/GenBank/DDBJ databases">
        <title>Salinisphaera dokdonensis CL-ES53 Genome Sequencing.</title>
        <authorList>
            <person name="Li C."/>
            <person name="Lai Q."/>
            <person name="Shao Z."/>
        </authorList>
    </citation>
    <scope>NUCLEOTIDE SEQUENCE [LARGE SCALE GENOMIC DNA]</scope>
    <source>
        <strain evidence="3 4">CL-ES53</strain>
    </source>
</reference>
<dbReference type="Pfam" id="PF13401">
    <property type="entry name" value="AAA_22"/>
    <property type="match status" value="1"/>
</dbReference>
<dbReference type="PANTHER" id="PTHR35894:SF1">
    <property type="entry name" value="PHOSPHORIBULOKINASE _ URIDINE KINASE FAMILY"/>
    <property type="match status" value="1"/>
</dbReference>
<sequence length="427" mass="47465">MYERFYKFTARPFQLMPDPRLLFKSREHNRALAYLIYGLERREGFVVVTGRVGMGKTLLVQTLLADPRTRNVSIGRVAMANLDAEAVLPMVASAFGLPHKARSKIELTEALVARLQPTQSRGALLIVDEAQCCNAEALEELRVISNLQANGRALLQVFLIGQTDLRKTLAAPRMEHLRQRIVASHQLQPLGADEVVDYVRHRLGAVGWHGDPEIEEGVYERVHAWSGGVPRRLNLLMDRLLLHGYLEQRHTLSTEDVDVVTAEFDHEFEETIVESSEPEYSASGGSAQEYEQAANAISARVAALEKALIATLGHSASSELLVRHAVQADSEAMRRAQSRLARLESVLAELSSQQAPFEASKPRAEQTADAGKRASPEIEPPPRTDLSAPTTKPHAPAKHDDVLDEFFEDDGAKVRWSLFGRRRTGEH</sequence>
<feature type="compositionally biased region" description="Basic and acidic residues" evidence="1">
    <location>
        <begin position="360"/>
        <end position="382"/>
    </location>
</feature>
<protein>
    <submittedName>
        <fullName evidence="3">Secretion ATPase, PEP-CTERM locus subfamily protein</fullName>
    </submittedName>
</protein>
<evidence type="ECO:0000259" key="2">
    <source>
        <dbReference type="Pfam" id="PF13401"/>
    </source>
</evidence>
<dbReference type="SUPFAM" id="SSF52540">
    <property type="entry name" value="P-loop containing nucleoside triphosphate hydrolases"/>
    <property type="match status" value="1"/>
</dbReference>
<name>A0ABV2B5J0_9GAMM</name>
<dbReference type="Gene3D" id="3.40.50.300">
    <property type="entry name" value="P-loop containing nucleotide triphosphate hydrolases"/>
    <property type="match status" value="1"/>
</dbReference>
<dbReference type="PANTHER" id="PTHR35894">
    <property type="entry name" value="GENERAL SECRETION PATHWAY PROTEIN A-RELATED"/>
    <property type="match status" value="1"/>
</dbReference>
<dbReference type="RefSeq" id="WP_353113144.1">
    <property type="nucleotide sequence ID" value="NZ_APND01000005.1"/>
</dbReference>
<accession>A0ABV2B5J0</accession>
<evidence type="ECO:0000313" key="4">
    <source>
        <dbReference type="Proteomes" id="UP001460888"/>
    </source>
</evidence>
<dbReference type="EMBL" id="APND01000005">
    <property type="protein sequence ID" value="MES1930698.1"/>
    <property type="molecule type" value="Genomic_DNA"/>
</dbReference>